<sequence>MNDLYILNSENEQYFRENNINYEIMEIKISTHIVDYKWSSVGAGKDITGVVLNIDDDSYLLEKDGIGDYCDFSYYEGTLYGFDYKNKEIGWEGVFKAIRKIL</sequence>
<dbReference type="EMBL" id="KY684083">
    <property type="protein sequence ID" value="ARF08098.1"/>
    <property type="molecule type" value="Genomic_DNA"/>
</dbReference>
<proteinExistence type="predicted"/>
<accession>A0A1V0S8Y2</accession>
<evidence type="ECO:0000313" key="1">
    <source>
        <dbReference type="EMBL" id="ARF08098.1"/>
    </source>
</evidence>
<reference evidence="1" key="1">
    <citation type="journal article" date="2017" name="Science">
        <title>Giant viruses with an expanded complement of translation system components.</title>
        <authorList>
            <person name="Schulz F."/>
            <person name="Yutin N."/>
            <person name="Ivanova N.N."/>
            <person name="Ortega D.R."/>
            <person name="Lee T.K."/>
            <person name="Vierheilig J."/>
            <person name="Daims H."/>
            <person name="Horn M."/>
            <person name="Wagner M."/>
            <person name="Jensen G.J."/>
            <person name="Kyrpides N.C."/>
            <person name="Koonin E.V."/>
            <person name="Woyke T."/>
        </authorList>
    </citation>
    <scope>NUCLEOTIDE SEQUENCE</scope>
    <source>
        <strain evidence="1">CTV1</strain>
    </source>
</reference>
<gene>
    <name evidence="1" type="ORF">Catovirus_1_148</name>
</gene>
<protein>
    <submittedName>
        <fullName evidence="1">Uncharacterized protein</fullName>
    </submittedName>
</protein>
<organism evidence="1">
    <name type="scientific">Catovirus CTV1</name>
    <dbReference type="NCBI Taxonomy" id="1977631"/>
    <lineage>
        <taxon>Viruses</taxon>
        <taxon>Varidnaviria</taxon>
        <taxon>Bamfordvirae</taxon>
        <taxon>Nucleocytoviricota</taxon>
        <taxon>Megaviricetes</taxon>
        <taxon>Imitervirales</taxon>
        <taxon>Mimiviridae</taxon>
        <taxon>Klosneuvirinae</taxon>
        <taxon>Catovirus</taxon>
    </lineage>
</organism>
<name>A0A1V0S8Y2_9VIRU</name>